<dbReference type="InterPro" id="IPR036397">
    <property type="entry name" value="RNaseH_sf"/>
</dbReference>
<evidence type="ECO:0000256" key="1">
    <source>
        <dbReference type="ARBA" id="ARBA00022722"/>
    </source>
</evidence>
<dbReference type="InParanoid" id="A0A263D690"/>
<keyword evidence="3" id="KW-0269">Exonuclease</keyword>
<evidence type="ECO:0000256" key="2">
    <source>
        <dbReference type="ARBA" id="ARBA00022801"/>
    </source>
</evidence>
<dbReference type="Proteomes" id="UP000242444">
    <property type="component" value="Unassembled WGS sequence"/>
</dbReference>
<dbReference type="Gene3D" id="3.30.420.10">
    <property type="entry name" value="Ribonuclease H-like superfamily/Ribonuclease H"/>
    <property type="match status" value="1"/>
</dbReference>
<dbReference type="SUPFAM" id="SSF53098">
    <property type="entry name" value="Ribonuclease H-like"/>
    <property type="match status" value="1"/>
</dbReference>
<organism evidence="5 6">
    <name type="scientific">Amycolatopsis antarctica</name>
    <dbReference type="NCBI Taxonomy" id="1854586"/>
    <lineage>
        <taxon>Bacteria</taxon>
        <taxon>Bacillati</taxon>
        <taxon>Actinomycetota</taxon>
        <taxon>Actinomycetes</taxon>
        <taxon>Pseudonocardiales</taxon>
        <taxon>Pseudonocardiaceae</taxon>
        <taxon>Amycolatopsis</taxon>
    </lineage>
</organism>
<dbReference type="RefSeq" id="WP_094861779.1">
    <property type="nucleotide sequence ID" value="NZ_NKYE01000003.1"/>
</dbReference>
<keyword evidence="6" id="KW-1185">Reference proteome</keyword>
<evidence type="ECO:0000256" key="3">
    <source>
        <dbReference type="ARBA" id="ARBA00022839"/>
    </source>
</evidence>
<dbReference type="InterPro" id="IPR013520">
    <property type="entry name" value="Ribonucl_H"/>
</dbReference>
<dbReference type="InterPro" id="IPR012337">
    <property type="entry name" value="RNaseH-like_sf"/>
</dbReference>
<dbReference type="GO" id="GO:0005829">
    <property type="term" value="C:cytosol"/>
    <property type="evidence" value="ECO:0007669"/>
    <property type="project" value="TreeGrafter"/>
</dbReference>
<gene>
    <name evidence="5" type="ORF">CFN78_06965</name>
</gene>
<dbReference type="EMBL" id="NKYE01000003">
    <property type="protein sequence ID" value="OZM74022.1"/>
    <property type="molecule type" value="Genomic_DNA"/>
</dbReference>
<dbReference type="AlphaFoldDB" id="A0A263D690"/>
<dbReference type="NCBIfam" id="NF005927">
    <property type="entry name" value="PRK07942.1"/>
    <property type="match status" value="1"/>
</dbReference>
<dbReference type="Pfam" id="PF00929">
    <property type="entry name" value="RNase_T"/>
    <property type="match status" value="1"/>
</dbReference>
<comment type="caution">
    <text evidence="5">The sequence shown here is derived from an EMBL/GenBank/DDBJ whole genome shotgun (WGS) entry which is preliminary data.</text>
</comment>
<dbReference type="PANTHER" id="PTHR30231:SF4">
    <property type="entry name" value="PROTEIN NEN2"/>
    <property type="match status" value="1"/>
</dbReference>
<evidence type="ECO:0000259" key="4">
    <source>
        <dbReference type="SMART" id="SM00479"/>
    </source>
</evidence>
<evidence type="ECO:0000313" key="6">
    <source>
        <dbReference type="Proteomes" id="UP000242444"/>
    </source>
</evidence>
<proteinExistence type="predicted"/>
<dbReference type="SMART" id="SM00479">
    <property type="entry name" value="EXOIII"/>
    <property type="match status" value="1"/>
</dbReference>
<accession>A0A263D690</accession>
<dbReference type="CDD" id="cd06127">
    <property type="entry name" value="DEDDh"/>
    <property type="match status" value="1"/>
</dbReference>
<dbReference type="PANTHER" id="PTHR30231">
    <property type="entry name" value="DNA POLYMERASE III SUBUNIT EPSILON"/>
    <property type="match status" value="1"/>
</dbReference>
<protein>
    <submittedName>
        <fullName evidence="5">DNA polymerase III subunit epsilon</fullName>
    </submittedName>
</protein>
<dbReference type="GO" id="GO:0003676">
    <property type="term" value="F:nucleic acid binding"/>
    <property type="evidence" value="ECO:0007669"/>
    <property type="project" value="InterPro"/>
</dbReference>
<name>A0A263D690_9PSEU</name>
<keyword evidence="2" id="KW-0378">Hydrolase</keyword>
<dbReference type="OrthoDB" id="9791657at2"/>
<keyword evidence="1" id="KW-0540">Nuclease</keyword>
<feature type="domain" description="Exonuclease" evidence="4">
    <location>
        <begin position="7"/>
        <end position="183"/>
    </location>
</feature>
<dbReference type="GO" id="GO:0008408">
    <property type="term" value="F:3'-5' exonuclease activity"/>
    <property type="evidence" value="ECO:0007669"/>
    <property type="project" value="TreeGrafter"/>
</dbReference>
<sequence>MTWHTKKLVAFDTETTGVDVESDRIVTAAVLEIDPLEGGIVRHEWLINPGIDIPAEATAIHGITDAMAAEGRDPGEAVAEIALHLGAAWMEMTPVVAYNASFDLTLLDRELRRYRGEGLWHGSVIDPLVIDKHFNRYRPGSRKLVDVAKHYRIALSEMDAHGAAADALAAARIAWTQARWYYPEISRMRLPELHANQEQWHAEQAASLADYFHRQGRHSDADSVSLDWPLRPAPASKAATA</sequence>
<evidence type="ECO:0000313" key="5">
    <source>
        <dbReference type="EMBL" id="OZM74022.1"/>
    </source>
</evidence>
<reference evidence="5 6" key="1">
    <citation type="submission" date="2017-07" db="EMBL/GenBank/DDBJ databases">
        <title>Amycolatopsis antarcticus sp. nov., isolated from the surface of an Antarcticus brown macroalga.</title>
        <authorList>
            <person name="Wang J."/>
            <person name="Leiva S."/>
            <person name="Huang J."/>
            <person name="Huang Y."/>
        </authorList>
    </citation>
    <scope>NUCLEOTIDE SEQUENCE [LARGE SCALE GENOMIC DNA]</scope>
    <source>
        <strain evidence="5 6">AU-G6</strain>
    </source>
</reference>